<feature type="region of interest" description="Disordered" evidence="1">
    <location>
        <begin position="1"/>
        <end position="60"/>
    </location>
</feature>
<reference evidence="2 3" key="1">
    <citation type="submission" date="2023-01" db="EMBL/GenBank/DDBJ databases">
        <title>Analysis of 21 Apiospora genomes using comparative genomics revels a genus with tremendous synthesis potential of carbohydrate active enzymes and secondary metabolites.</title>
        <authorList>
            <person name="Sorensen T."/>
        </authorList>
    </citation>
    <scope>NUCLEOTIDE SEQUENCE [LARGE SCALE GENOMIC DNA]</scope>
    <source>
        <strain evidence="2 3">CBS 33761</strain>
    </source>
</reference>
<dbReference type="EMBL" id="JAQQWK010000005">
    <property type="protein sequence ID" value="KAK8042159.1"/>
    <property type="molecule type" value="Genomic_DNA"/>
</dbReference>
<proteinExistence type="predicted"/>
<evidence type="ECO:0000313" key="2">
    <source>
        <dbReference type="EMBL" id="KAK8042159.1"/>
    </source>
</evidence>
<keyword evidence="3" id="KW-1185">Reference proteome</keyword>
<evidence type="ECO:0000256" key="1">
    <source>
        <dbReference type="SAM" id="MobiDB-lite"/>
    </source>
</evidence>
<accession>A0ABR1T6E5</accession>
<feature type="compositionally biased region" description="Basic and acidic residues" evidence="1">
    <location>
        <begin position="1"/>
        <end position="28"/>
    </location>
</feature>
<gene>
    <name evidence="2" type="ORF">PG993_006682</name>
</gene>
<dbReference type="Proteomes" id="UP001444661">
    <property type="component" value="Unassembled WGS sequence"/>
</dbReference>
<evidence type="ECO:0000313" key="3">
    <source>
        <dbReference type="Proteomes" id="UP001444661"/>
    </source>
</evidence>
<comment type="caution">
    <text evidence="2">The sequence shown here is derived from an EMBL/GenBank/DDBJ whole genome shotgun (WGS) entry which is preliminary data.</text>
</comment>
<name>A0ABR1T6E5_9PEZI</name>
<protein>
    <recommendedName>
        <fullName evidence="4">Transposase</fullName>
    </recommendedName>
</protein>
<organism evidence="2 3">
    <name type="scientific">Apiospora rasikravindrae</name>
    <dbReference type="NCBI Taxonomy" id="990691"/>
    <lineage>
        <taxon>Eukaryota</taxon>
        <taxon>Fungi</taxon>
        <taxon>Dikarya</taxon>
        <taxon>Ascomycota</taxon>
        <taxon>Pezizomycotina</taxon>
        <taxon>Sordariomycetes</taxon>
        <taxon>Xylariomycetidae</taxon>
        <taxon>Amphisphaeriales</taxon>
        <taxon>Apiosporaceae</taxon>
        <taxon>Apiospora</taxon>
    </lineage>
</organism>
<sequence>MEALRNDAKEKGRSTLGDDKQNGVETTRRTTRVGLRPAETYRKRRWNPPAAANGTGSAGALPQCNSARLIMQQHSQTNGDVGIPDT</sequence>
<evidence type="ECO:0008006" key="4">
    <source>
        <dbReference type="Google" id="ProtNLM"/>
    </source>
</evidence>